<evidence type="ECO:0000259" key="1">
    <source>
        <dbReference type="PROSITE" id="PS50181"/>
    </source>
</evidence>
<dbReference type="InterPro" id="IPR017451">
    <property type="entry name" value="F-box-assoc_interact_dom"/>
</dbReference>
<accession>A0A4S4EAP3</accession>
<name>A0A4S4EAP3_CAMSN</name>
<dbReference type="AlphaFoldDB" id="A0A4S4EAP3"/>
<dbReference type="EMBL" id="SDRB02005996">
    <property type="protein sequence ID" value="THG13250.1"/>
    <property type="molecule type" value="Genomic_DNA"/>
</dbReference>
<sequence length="368" mass="42825">MTMETKIVIRRKKRVNYFDFLPDDILFNILVLIPTELLRLKLKYVCKRWFNLISNRILFDLASLIIQRPIRENRHIYETRREVNEKKLKLWTTVQDLNIPCRGRIRSWCNELLLITDPHNLGALYIFNVNTQDGSTLPPCSSSCKGHFGCKCGIGLAFDKIKGSYKVVHVYVGLHWIECEILVLECKLSSFNCSKWEKISGPSYMGQRRYYWDDPISVEGRFLHWDVHSAEFIVSMDVAEERFFQTRLPEYSNSFKSNEYFLTEIGGRLSLLLPVSGSQVDIWILKTTWEKLQSIRYICYVSSSIHSGIVLPDPIGSLRNGSNIIFRKTGSDSALYAYSFQFKHMKQLEIGIQANERCLVQSMAKDFL</sequence>
<dbReference type="InterPro" id="IPR001810">
    <property type="entry name" value="F-box_dom"/>
</dbReference>
<dbReference type="Pfam" id="PF08268">
    <property type="entry name" value="FBA_3"/>
    <property type="match status" value="1"/>
</dbReference>
<keyword evidence="3" id="KW-1185">Reference proteome</keyword>
<feature type="domain" description="F-box" evidence="1">
    <location>
        <begin position="15"/>
        <end position="62"/>
    </location>
</feature>
<proteinExistence type="predicted"/>
<protein>
    <recommendedName>
        <fullName evidence="1">F-box domain-containing protein</fullName>
    </recommendedName>
</protein>
<gene>
    <name evidence="2" type="ORF">TEA_009177</name>
</gene>
<dbReference type="NCBIfam" id="TIGR01640">
    <property type="entry name" value="F_box_assoc_1"/>
    <property type="match status" value="1"/>
</dbReference>
<organism evidence="2 3">
    <name type="scientific">Camellia sinensis var. sinensis</name>
    <name type="common">China tea</name>
    <dbReference type="NCBI Taxonomy" id="542762"/>
    <lineage>
        <taxon>Eukaryota</taxon>
        <taxon>Viridiplantae</taxon>
        <taxon>Streptophyta</taxon>
        <taxon>Embryophyta</taxon>
        <taxon>Tracheophyta</taxon>
        <taxon>Spermatophyta</taxon>
        <taxon>Magnoliopsida</taxon>
        <taxon>eudicotyledons</taxon>
        <taxon>Gunneridae</taxon>
        <taxon>Pentapetalae</taxon>
        <taxon>asterids</taxon>
        <taxon>Ericales</taxon>
        <taxon>Theaceae</taxon>
        <taxon>Camellia</taxon>
    </lineage>
</organism>
<reference evidence="2 3" key="1">
    <citation type="journal article" date="2018" name="Proc. Natl. Acad. Sci. U.S.A.">
        <title>Draft genome sequence of Camellia sinensis var. sinensis provides insights into the evolution of the tea genome and tea quality.</title>
        <authorList>
            <person name="Wei C."/>
            <person name="Yang H."/>
            <person name="Wang S."/>
            <person name="Zhao J."/>
            <person name="Liu C."/>
            <person name="Gao L."/>
            <person name="Xia E."/>
            <person name="Lu Y."/>
            <person name="Tai Y."/>
            <person name="She G."/>
            <person name="Sun J."/>
            <person name="Cao H."/>
            <person name="Tong W."/>
            <person name="Gao Q."/>
            <person name="Li Y."/>
            <person name="Deng W."/>
            <person name="Jiang X."/>
            <person name="Wang W."/>
            <person name="Chen Q."/>
            <person name="Zhang S."/>
            <person name="Li H."/>
            <person name="Wu J."/>
            <person name="Wang P."/>
            <person name="Li P."/>
            <person name="Shi C."/>
            <person name="Zheng F."/>
            <person name="Jian J."/>
            <person name="Huang B."/>
            <person name="Shan D."/>
            <person name="Shi M."/>
            <person name="Fang C."/>
            <person name="Yue Y."/>
            <person name="Li F."/>
            <person name="Li D."/>
            <person name="Wei S."/>
            <person name="Han B."/>
            <person name="Jiang C."/>
            <person name="Yin Y."/>
            <person name="Xia T."/>
            <person name="Zhang Z."/>
            <person name="Bennetzen J.L."/>
            <person name="Zhao S."/>
            <person name="Wan X."/>
        </authorList>
    </citation>
    <scope>NUCLEOTIDE SEQUENCE [LARGE SCALE GENOMIC DNA]</scope>
    <source>
        <strain evidence="3">cv. Shuchazao</strain>
        <tissue evidence="2">Leaf</tissue>
    </source>
</reference>
<dbReference type="PANTHER" id="PTHR31672">
    <property type="entry name" value="BNACNNG10540D PROTEIN"/>
    <property type="match status" value="1"/>
</dbReference>
<dbReference type="InterPro" id="IPR050796">
    <property type="entry name" value="SCF_F-box_component"/>
</dbReference>
<comment type="caution">
    <text evidence="2">The sequence shown here is derived from an EMBL/GenBank/DDBJ whole genome shotgun (WGS) entry which is preliminary data.</text>
</comment>
<evidence type="ECO:0000313" key="2">
    <source>
        <dbReference type="EMBL" id="THG13250.1"/>
    </source>
</evidence>
<dbReference type="SUPFAM" id="SSF81383">
    <property type="entry name" value="F-box domain"/>
    <property type="match status" value="1"/>
</dbReference>
<dbReference type="Gene3D" id="1.20.1280.50">
    <property type="match status" value="1"/>
</dbReference>
<dbReference type="PROSITE" id="PS50181">
    <property type="entry name" value="FBOX"/>
    <property type="match status" value="1"/>
</dbReference>
<dbReference type="InterPro" id="IPR013187">
    <property type="entry name" value="F-box-assoc_dom_typ3"/>
</dbReference>
<evidence type="ECO:0000313" key="3">
    <source>
        <dbReference type="Proteomes" id="UP000306102"/>
    </source>
</evidence>
<dbReference type="InterPro" id="IPR036047">
    <property type="entry name" value="F-box-like_dom_sf"/>
</dbReference>
<dbReference type="PANTHER" id="PTHR31672:SF11">
    <property type="entry name" value="F-BOX PROTEIN CPR1-LIKE ISOFORM X2"/>
    <property type="match status" value="1"/>
</dbReference>
<dbReference type="Proteomes" id="UP000306102">
    <property type="component" value="Unassembled WGS sequence"/>
</dbReference>